<dbReference type="InterPro" id="IPR000719">
    <property type="entry name" value="Prot_kinase_dom"/>
</dbReference>
<evidence type="ECO:0000256" key="6">
    <source>
        <dbReference type="ARBA" id="ARBA00022840"/>
    </source>
</evidence>
<dbReference type="PROSITE" id="PS00108">
    <property type="entry name" value="PROTEIN_KINASE_ST"/>
    <property type="match status" value="1"/>
</dbReference>
<dbReference type="Gene3D" id="3.30.200.20">
    <property type="entry name" value="Phosphorylase Kinase, domain 1"/>
    <property type="match status" value="1"/>
</dbReference>
<feature type="compositionally biased region" description="Polar residues" evidence="8">
    <location>
        <begin position="1187"/>
        <end position="1208"/>
    </location>
</feature>
<feature type="region of interest" description="Disordered" evidence="8">
    <location>
        <begin position="1093"/>
        <end position="1127"/>
    </location>
</feature>
<dbReference type="WBParaSite" id="TREG1_40640.1">
    <property type="protein sequence ID" value="TREG1_40640.1"/>
    <property type="gene ID" value="TREG1_40640"/>
</dbReference>
<dbReference type="PANTHER" id="PTHR24056">
    <property type="entry name" value="CELL DIVISION PROTEIN KINASE"/>
    <property type="match status" value="1"/>
</dbReference>
<feature type="compositionally biased region" description="Basic residues" evidence="8">
    <location>
        <begin position="491"/>
        <end position="500"/>
    </location>
</feature>
<feature type="region of interest" description="Disordered" evidence="8">
    <location>
        <begin position="1178"/>
        <end position="1208"/>
    </location>
</feature>
<dbReference type="InterPro" id="IPR008271">
    <property type="entry name" value="Ser/Thr_kinase_AS"/>
</dbReference>
<evidence type="ECO:0000313" key="10">
    <source>
        <dbReference type="Proteomes" id="UP000050795"/>
    </source>
</evidence>
<evidence type="ECO:0000313" key="11">
    <source>
        <dbReference type="WBParaSite" id="TREG1_40640.1"/>
    </source>
</evidence>
<dbReference type="GO" id="GO:0004693">
    <property type="term" value="F:cyclin-dependent protein serine/threonine kinase activity"/>
    <property type="evidence" value="ECO:0007669"/>
    <property type="project" value="TreeGrafter"/>
</dbReference>
<dbReference type="GO" id="GO:0005634">
    <property type="term" value="C:nucleus"/>
    <property type="evidence" value="ECO:0007669"/>
    <property type="project" value="TreeGrafter"/>
</dbReference>
<feature type="compositionally biased region" description="Low complexity" evidence="8">
    <location>
        <begin position="1908"/>
        <end position="1943"/>
    </location>
</feature>
<keyword evidence="6 7" id="KW-0067">ATP-binding</keyword>
<feature type="compositionally biased region" description="Basic and acidic residues" evidence="8">
    <location>
        <begin position="889"/>
        <end position="903"/>
    </location>
</feature>
<dbReference type="SUPFAM" id="SSF56112">
    <property type="entry name" value="Protein kinase-like (PK-like)"/>
    <property type="match status" value="1"/>
</dbReference>
<sequence length="2046" mass="227172">MAETGLGVDHNSLNPILYKSFTLKEKSTSKLRILKRIRKRLSASFGKLTPKDGLSNLEETGASGAPPRSFSSMNIYALSSSSSILGPTANLGPGGEVADAPPYPYSHQMEYTTDDLRSALEDRSVRVDEVNHLLSGIVSGAVCPGPSARRLMHMQQQNIPSNQLNSRQRQSICSGAMLSSTNQPSPSHQTQVTSPSCEQFTIPMNQIYTTAANARSVIPSTTVNATSSPNIVTRDSSVGPSLARSFRDILLGRGHQPSQTSGTSRSASYRRIARARWHHSMGSVLASSSGITASGSEENLTAVSNRTSLSHQHSEDLTSGAGKSSPSSGKPSQAPKLSRFRVSKRRSRFSYTPPAHIASEPETDLTWENHDCSHERRHSRPSHCISPGHLKRDFPHESPLTSVCTVRHTDSRSHSRPRPRSVSSSTSKLAGFWNSLVSGAGIGNSIIPKPQLQHHPSSSATPTTVKQVKGHRNFLRNSRHTGETQMGLVKSRSRKSKHSKSNTDVNDGLMKISPSSFLNRPHSEELRLAGLLNLRDPNITRSPSQLDTTNVTNISSAYRRNSPAPVNKLTNSQRYVTGGKYVGSQRINEDYILPSTNSTPQSHSQSPNRIIHNRSSSSRSFGCVDSYQKLDVLGEGSYATVYRGYSHVMRRAVAVKEIRINPEEGLPFTAIREASLLKALRHANIVILHDIVHTKNTLNFIFEFVQSDLSKYIENHPRGIKLHNVRLFLYQLLRGLAYCHDRHILHRDLKPQNLLISAQGELKLADFGLARAKSVPSRTYSHEVVTLWYRPPDVLLGSTCYTASLDIWGVGCIFTEMISGVATFPGSKDSVDQLDKIFRVMGTPSEETWPGVSKLPKYRSLLGDINLNLPVQRTKSISVALSNDTTSGCEERPRKPGDSDQKQRRLHYYPSRPLHRVISRLNRAPHAEALAVQFLQLQPSKRISARAAMRSVYFSNHLPTAQLACLPDTVSIFVIPNIRLVPESTSQPSPNKESSRNYYRRHANENDQIDIPIQHQHGDPSEVDEFPASTTIVDRNESVHGESHGRWHRPGLSKFEKQLIADESLQLPSSPTSGTNSSKVSWLGLQNISISDKNRSNSSMNCKAVVNGKGNSGSEGDKSVSQDENPTTNHLYVSRAYESADAVLNAVPFDKPNDDVSKLTNEECEPVKVFPACFDLPKKSDRPTSKVPPSSSRIQMANPMSPNSLSNSVYDSPVRASTVFSNQTSDFLSPANRPNLHTLSGSTSQVFPPYLHNAQQQPMLTPYPALTPLFYYPDYYYPEWNNVQNSVYYPQMPTLDERRTAAAAAVAAAAAAAAAVTLYPAVAPHSDTHLPGNLVSSMCSHDHVPQEMSMISSTMDPGSLNISKCSDSYNEESLGKEPHSNRPDDKPCESFNCNMSLPGTSDIQLSNRLPSNFSSYYIPYGLPLNCSNPMYMCPCFGAANCVGAPNSTIPVMHNPSVFWDPNSIPYMFHIPRQHNVMPCERERSHSASLATSLSVGSDQKKHSDSPKSQVPNASFNQPPYPYSQSHLSTENNSKTADSLSTSESHTSHDTMVNSSTVFSNCSNLNSDLSQANFSSQTHFPHVNADQQTCRPCQNTIGLTPCQVGFSDLQQTYLMRPNLIPTMPNCFYHNVASPLRFFPDANAYIPQNSYPQNTGNLTNPRDHVYNSGMTIPDHLYHTNGNNSNNNNSNTNGNNCGDTIETPPSNHLICTPSSFLAFSCNHNESYEGETMNSEEKKLNNKNKKPVNDDNNNNNNDNDDEKSSHMKHTNPWYDNHCYPMNKCLSSVVGYPKSNMLSNNNMHNNIEQQMHYLHLYDKRNTELDVRVNRSISFTSPETMRLDHLPIVQQHSLFNNGLNHNSNNHNSQYQHRLPAYSHYRLPRSYAYYPASNYSSLAAAAATQNPIRFGMPFNNNNNNNNNNSNNNNNHSNSMNYPYRYHQYPHQHQPQYHHHHSHSLQDNSTGKLSNSCGLDEISQQQQHQQQQQINHNNPLHFCHSSSSDMNNTTHNNISSSNNNNNNDNGNNNSSNNNNNSNSINLFDTYDQRAQTNV</sequence>
<evidence type="ECO:0000256" key="5">
    <source>
        <dbReference type="ARBA" id="ARBA00022777"/>
    </source>
</evidence>
<evidence type="ECO:0000256" key="4">
    <source>
        <dbReference type="ARBA" id="ARBA00022741"/>
    </source>
</evidence>
<evidence type="ECO:0000256" key="7">
    <source>
        <dbReference type="PROSITE-ProRule" id="PRU10141"/>
    </source>
</evidence>
<feature type="region of interest" description="Disordered" evidence="8">
    <location>
        <begin position="882"/>
        <end position="905"/>
    </location>
</feature>
<feature type="region of interest" description="Disordered" evidence="8">
    <location>
        <begin position="1728"/>
        <end position="1764"/>
    </location>
</feature>
<dbReference type="PROSITE" id="PS50011">
    <property type="entry name" value="PROTEIN_KINASE_DOM"/>
    <property type="match status" value="1"/>
</dbReference>
<dbReference type="Proteomes" id="UP000050795">
    <property type="component" value="Unassembled WGS sequence"/>
</dbReference>
<feature type="region of interest" description="Disordered" evidence="8">
    <location>
        <begin position="374"/>
        <end position="427"/>
    </location>
</feature>
<evidence type="ECO:0000256" key="8">
    <source>
        <dbReference type="SAM" id="MobiDB-lite"/>
    </source>
</evidence>
<dbReference type="PROSITE" id="PS00107">
    <property type="entry name" value="PROTEIN_KINASE_ATP"/>
    <property type="match status" value="1"/>
</dbReference>
<feature type="region of interest" description="Disordered" evidence="8">
    <location>
        <begin position="1479"/>
        <end position="1550"/>
    </location>
</feature>
<evidence type="ECO:0000256" key="1">
    <source>
        <dbReference type="ARBA" id="ARBA00006485"/>
    </source>
</evidence>
<evidence type="ECO:0000256" key="3">
    <source>
        <dbReference type="ARBA" id="ARBA00022679"/>
    </source>
</evidence>
<evidence type="ECO:0000256" key="2">
    <source>
        <dbReference type="ARBA" id="ARBA00022527"/>
    </source>
</evidence>
<accession>A0AA85JTV0</accession>
<dbReference type="InterPro" id="IPR011009">
    <property type="entry name" value="Kinase-like_dom_sf"/>
</dbReference>
<dbReference type="Gene3D" id="1.10.510.10">
    <property type="entry name" value="Transferase(Phosphotransferase) domain 1"/>
    <property type="match status" value="1"/>
</dbReference>
<keyword evidence="10" id="KW-1185">Reference proteome</keyword>
<keyword evidence="3" id="KW-0808">Transferase</keyword>
<keyword evidence="5" id="KW-0418">Kinase</keyword>
<feature type="compositionally biased region" description="Low complexity" evidence="8">
    <location>
        <begin position="1999"/>
        <end position="2033"/>
    </location>
</feature>
<dbReference type="GO" id="GO:0030332">
    <property type="term" value="F:cyclin binding"/>
    <property type="evidence" value="ECO:0007669"/>
    <property type="project" value="TreeGrafter"/>
</dbReference>
<dbReference type="GO" id="GO:0005524">
    <property type="term" value="F:ATP binding"/>
    <property type="evidence" value="ECO:0007669"/>
    <property type="project" value="UniProtKB-UniRule"/>
</dbReference>
<feature type="compositionally biased region" description="Polar residues" evidence="8">
    <location>
        <begin position="454"/>
        <end position="466"/>
    </location>
</feature>
<keyword evidence="4 7" id="KW-0547">Nucleotide-binding</keyword>
<feature type="compositionally biased region" description="Polar residues" evidence="8">
    <location>
        <begin position="594"/>
        <end position="608"/>
    </location>
</feature>
<protein>
    <recommendedName>
        <fullName evidence="9">Protein kinase domain-containing protein</fullName>
    </recommendedName>
</protein>
<dbReference type="InterPro" id="IPR017441">
    <property type="entry name" value="Protein_kinase_ATP_BS"/>
</dbReference>
<comment type="similarity">
    <text evidence="1">Belongs to the protein kinase superfamily. CMGC Ser/Thr protein kinase family. CDC2/CDKX subfamily.</text>
</comment>
<dbReference type="PANTHER" id="PTHR24056:SF189">
    <property type="entry name" value="PROTEIN KINASE DOMAIN-CONTAINING PROTEIN"/>
    <property type="match status" value="1"/>
</dbReference>
<feature type="region of interest" description="Disordered" evidence="8">
    <location>
        <begin position="307"/>
        <end position="362"/>
    </location>
</feature>
<dbReference type="FunFam" id="1.10.510.10:FF:000624">
    <property type="entry name" value="Mitogen-activated protein kinase"/>
    <property type="match status" value="1"/>
</dbReference>
<keyword evidence="2" id="KW-0723">Serine/threonine-protein kinase</keyword>
<feature type="compositionally biased region" description="Polar residues" evidence="8">
    <location>
        <begin position="1486"/>
        <end position="1497"/>
    </location>
</feature>
<dbReference type="SMART" id="SM00220">
    <property type="entry name" value="S_TKc"/>
    <property type="match status" value="1"/>
</dbReference>
<dbReference type="GO" id="GO:0005829">
    <property type="term" value="C:cytosol"/>
    <property type="evidence" value="ECO:0007669"/>
    <property type="project" value="TreeGrafter"/>
</dbReference>
<reference evidence="10" key="1">
    <citation type="submission" date="2022-06" db="EMBL/GenBank/DDBJ databases">
        <authorList>
            <person name="Berger JAMES D."/>
            <person name="Berger JAMES D."/>
        </authorList>
    </citation>
    <scope>NUCLEOTIDE SEQUENCE [LARGE SCALE GENOMIC DNA]</scope>
</reference>
<organism evidence="10 11">
    <name type="scientific">Trichobilharzia regenti</name>
    <name type="common">Nasal bird schistosome</name>
    <dbReference type="NCBI Taxonomy" id="157069"/>
    <lineage>
        <taxon>Eukaryota</taxon>
        <taxon>Metazoa</taxon>
        <taxon>Spiralia</taxon>
        <taxon>Lophotrochozoa</taxon>
        <taxon>Platyhelminthes</taxon>
        <taxon>Trematoda</taxon>
        <taxon>Digenea</taxon>
        <taxon>Strigeidida</taxon>
        <taxon>Schistosomatoidea</taxon>
        <taxon>Schistosomatidae</taxon>
        <taxon>Trichobilharzia</taxon>
    </lineage>
</organism>
<feature type="domain" description="Protein kinase" evidence="9">
    <location>
        <begin position="627"/>
        <end position="954"/>
    </location>
</feature>
<feature type="compositionally biased region" description="Polar residues" evidence="8">
    <location>
        <begin position="1953"/>
        <end position="1965"/>
    </location>
</feature>
<feature type="binding site" evidence="7">
    <location>
        <position position="656"/>
    </location>
    <ligand>
        <name>ATP</name>
        <dbReference type="ChEBI" id="CHEBI:30616"/>
    </ligand>
</feature>
<dbReference type="Pfam" id="PF00069">
    <property type="entry name" value="Pkinase"/>
    <property type="match status" value="1"/>
</dbReference>
<feature type="compositionally biased region" description="Low complexity" evidence="8">
    <location>
        <begin position="1677"/>
        <end position="1693"/>
    </location>
</feature>
<feature type="compositionally biased region" description="Low complexity" evidence="8">
    <location>
        <begin position="319"/>
        <end position="336"/>
    </location>
</feature>
<feature type="compositionally biased region" description="Basic residues" evidence="8">
    <location>
        <begin position="338"/>
        <end position="348"/>
    </location>
</feature>
<feature type="compositionally biased region" description="Polar residues" evidence="8">
    <location>
        <begin position="1506"/>
        <end position="1550"/>
    </location>
</feature>
<proteinExistence type="inferred from homology"/>
<evidence type="ECO:0000259" key="9">
    <source>
        <dbReference type="PROSITE" id="PS50011"/>
    </source>
</evidence>
<feature type="compositionally biased region" description="Polar residues" evidence="8">
    <location>
        <begin position="1982"/>
        <end position="1998"/>
    </location>
</feature>
<name>A0AA85JTV0_TRIRE</name>
<feature type="region of interest" description="Disordered" evidence="8">
    <location>
        <begin position="592"/>
        <end position="620"/>
    </location>
</feature>
<reference evidence="11" key="2">
    <citation type="submission" date="2023-11" db="UniProtKB">
        <authorList>
            <consortium name="WormBaseParasite"/>
        </authorList>
    </citation>
    <scope>IDENTIFICATION</scope>
</reference>
<feature type="region of interest" description="Disordered" evidence="8">
    <location>
        <begin position="1905"/>
        <end position="2046"/>
    </location>
</feature>
<feature type="region of interest" description="Disordered" evidence="8">
    <location>
        <begin position="1006"/>
        <end position="1025"/>
    </location>
</feature>
<feature type="compositionally biased region" description="Low complexity" evidence="8">
    <location>
        <begin position="1972"/>
        <end position="1981"/>
    </location>
</feature>
<feature type="region of interest" description="Disordered" evidence="8">
    <location>
        <begin position="447"/>
        <end position="508"/>
    </location>
</feature>
<feature type="compositionally biased region" description="Basic residues" evidence="8">
    <location>
        <begin position="468"/>
        <end position="479"/>
    </location>
</feature>
<feature type="region of interest" description="Disordered" evidence="8">
    <location>
        <begin position="1666"/>
        <end position="1696"/>
    </location>
</feature>
<dbReference type="InterPro" id="IPR050108">
    <property type="entry name" value="CDK"/>
</dbReference>